<dbReference type="EMBL" id="JAKZGO010000002">
    <property type="protein sequence ID" value="MCH7412311.1"/>
    <property type="molecule type" value="Genomic_DNA"/>
</dbReference>
<organism evidence="2 3">
    <name type="scientific">Belliella alkalica</name>
    <dbReference type="NCBI Taxonomy" id="1730871"/>
    <lineage>
        <taxon>Bacteria</taxon>
        <taxon>Pseudomonadati</taxon>
        <taxon>Bacteroidota</taxon>
        <taxon>Cytophagia</taxon>
        <taxon>Cytophagales</taxon>
        <taxon>Cyclobacteriaceae</taxon>
        <taxon>Belliella</taxon>
    </lineage>
</organism>
<feature type="signal peptide" evidence="1">
    <location>
        <begin position="1"/>
        <end position="20"/>
    </location>
</feature>
<evidence type="ECO:0008006" key="4">
    <source>
        <dbReference type="Google" id="ProtNLM"/>
    </source>
</evidence>
<gene>
    <name evidence="2" type="ORF">MM213_02350</name>
</gene>
<accession>A0ABS9V7B5</accession>
<keyword evidence="3" id="KW-1185">Reference proteome</keyword>
<reference evidence="2" key="1">
    <citation type="submission" date="2022-03" db="EMBL/GenBank/DDBJ databases">
        <title>De novo assembled genomes of Belliella spp. (Cyclobacteriaceae) strains.</title>
        <authorList>
            <person name="Szabo A."/>
            <person name="Korponai K."/>
            <person name="Felfoldi T."/>
        </authorList>
    </citation>
    <scope>NUCLEOTIDE SEQUENCE</scope>
    <source>
        <strain evidence="2">DSM 111903</strain>
    </source>
</reference>
<sequence length="207" mass="22978">MKKVFALLAISFLSFQAVWSQEKEETLLGSNLKFSNIGVMVEPGFQFTQLAGEGAGFFQFRGGVILNDKITLGGFYGSLINEVRPASLDSGLPQAAHLDSYTAGGFIEYTLFSNKLVHFTFPLAIGMMEIEIDEEGRNFDYDERKNLFFEPRAQVEVNLHKFARLHAGLGYRIMGSTIENAAGVPQANNNLTFQVGLKMGVFNFKNL</sequence>
<name>A0ABS9V7B5_9BACT</name>
<evidence type="ECO:0000313" key="3">
    <source>
        <dbReference type="Proteomes" id="UP001165430"/>
    </source>
</evidence>
<proteinExistence type="predicted"/>
<comment type="caution">
    <text evidence="2">The sequence shown here is derived from an EMBL/GenBank/DDBJ whole genome shotgun (WGS) entry which is preliminary data.</text>
</comment>
<evidence type="ECO:0000256" key="1">
    <source>
        <dbReference type="SAM" id="SignalP"/>
    </source>
</evidence>
<keyword evidence="1" id="KW-0732">Signal</keyword>
<protein>
    <recommendedName>
        <fullName evidence="4">Outer membrane protein beta-barrel domain-containing protein</fullName>
    </recommendedName>
</protein>
<dbReference type="Proteomes" id="UP001165430">
    <property type="component" value="Unassembled WGS sequence"/>
</dbReference>
<evidence type="ECO:0000313" key="2">
    <source>
        <dbReference type="EMBL" id="MCH7412311.1"/>
    </source>
</evidence>
<feature type="chain" id="PRO_5046978391" description="Outer membrane protein beta-barrel domain-containing protein" evidence="1">
    <location>
        <begin position="21"/>
        <end position="207"/>
    </location>
</feature>
<dbReference type="RefSeq" id="WP_241409846.1">
    <property type="nucleotide sequence ID" value="NZ_JAKZGO010000002.1"/>
</dbReference>